<evidence type="ECO:0000256" key="3">
    <source>
        <dbReference type="ARBA" id="ARBA00022723"/>
    </source>
</evidence>
<evidence type="ECO:0000256" key="4">
    <source>
        <dbReference type="ARBA" id="ARBA00023002"/>
    </source>
</evidence>
<dbReference type="Pfam" id="PF00067">
    <property type="entry name" value="p450"/>
    <property type="match status" value="1"/>
</dbReference>
<dbReference type="SUPFAM" id="SSF48264">
    <property type="entry name" value="Cytochrome P450"/>
    <property type="match status" value="1"/>
</dbReference>
<organism evidence="7 8">
    <name type="scientific">Rhodococcus wratislaviensis</name>
    <name type="common">Tsukamurella wratislaviensis</name>
    <dbReference type="NCBI Taxonomy" id="44752"/>
    <lineage>
        <taxon>Bacteria</taxon>
        <taxon>Bacillati</taxon>
        <taxon>Actinomycetota</taxon>
        <taxon>Actinomycetes</taxon>
        <taxon>Mycobacteriales</taxon>
        <taxon>Nocardiaceae</taxon>
        <taxon>Rhodococcus</taxon>
    </lineage>
</organism>
<evidence type="ECO:0000313" key="7">
    <source>
        <dbReference type="EMBL" id="GCE38165.1"/>
    </source>
</evidence>
<keyword evidence="5" id="KW-0408">Iron</keyword>
<dbReference type="InterPro" id="IPR036396">
    <property type="entry name" value="Cyt_P450_sf"/>
</dbReference>
<evidence type="ECO:0000256" key="5">
    <source>
        <dbReference type="ARBA" id="ARBA00023004"/>
    </source>
</evidence>
<dbReference type="RefSeq" id="WP_124390788.1">
    <property type="nucleotide sequence ID" value="NZ_BHYM01000017.1"/>
</dbReference>
<dbReference type="GO" id="GO:0020037">
    <property type="term" value="F:heme binding"/>
    <property type="evidence" value="ECO:0007669"/>
    <property type="project" value="InterPro"/>
</dbReference>
<keyword evidence="3" id="KW-0479">Metal-binding</keyword>
<comment type="caution">
    <text evidence="7">The sequence shown here is derived from an EMBL/GenBank/DDBJ whole genome shotgun (WGS) entry which is preliminary data.</text>
</comment>
<evidence type="ECO:0000256" key="1">
    <source>
        <dbReference type="ARBA" id="ARBA00010617"/>
    </source>
</evidence>
<dbReference type="Gene3D" id="1.10.630.10">
    <property type="entry name" value="Cytochrome P450"/>
    <property type="match status" value="1"/>
</dbReference>
<evidence type="ECO:0000256" key="2">
    <source>
        <dbReference type="ARBA" id="ARBA00022617"/>
    </source>
</evidence>
<evidence type="ECO:0000256" key="6">
    <source>
        <dbReference type="ARBA" id="ARBA00023033"/>
    </source>
</evidence>
<dbReference type="PANTHER" id="PTHR46696">
    <property type="entry name" value="P450, PUTATIVE (EUROFUNG)-RELATED"/>
    <property type="match status" value="1"/>
</dbReference>
<gene>
    <name evidence="7" type="ORF">Rhow_001204</name>
</gene>
<evidence type="ECO:0000313" key="8">
    <source>
        <dbReference type="Proteomes" id="UP000287519"/>
    </source>
</evidence>
<keyword evidence="4" id="KW-0560">Oxidoreductase</keyword>
<dbReference type="GO" id="GO:0005506">
    <property type="term" value="F:iron ion binding"/>
    <property type="evidence" value="ECO:0007669"/>
    <property type="project" value="InterPro"/>
</dbReference>
<dbReference type="GO" id="GO:0004497">
    <property type="term" value="F:monooxygenase activity"/>
    <property type="evidence" value="ECO:0007669"/>
    <property type="project" value="UniProtKB-KW"/>
</dbReference>
<dbReference type="PANTHER" id="PTHR46696:SF1">
    <property type="entry name" value="CYTOCHROME P450 YJIB-RELATED"/>
    <property type="match status" value="1"/>
</dbReference>
<dbReference type="InterPro" id="IPR002397">
    <property type="entry name" value="Cyt_P450_B"/>
</dbReference>
<dbReference type="InterPro" id="IPR001128">
    <property type="entry name" value="Cyt_P450"/>
</dbReference>
<dbReference type="GO" id="GO:0016705">
    <property type="term" value="F:oxidoreductase activity, acting on paired donors, with incorporation or reduction of molecular oxygen"/>
    <property type="evidence" value="ECO:0007669"/>
    <property type="project" value="InterPro"/>
</dbReference>
<dbReference type="Proteomes" id="UP000287519">
    <property type="component" value="Unassembled WGS sequence"/>
</dbReference>
<protein>
    <submittedName>
        <fullName evidence="7">Putative cytochrome P450 hydroxylase</fullName>
    </submittedName>
</protein>
<dbReference type="PRINTS" id="PR00359">
    <property type="entry name" value="BP450"/>
</dbReference>
<reference evidence="7 8" key="1">
    <citation type="submission" date="2018-11" db="EMBL/GenBank/DDBJ databases">
        <title>Microbial catabolism of amino acid.</title>
        <authorList>
            <person name="Hibi M."/>
            <person name="Ogawa J."/>
        </authorList>
    </citation>
    <scope>NUCLEOTIDE SEQUENCE [LARGE SCALE GENOMIC DNA]</scope>
    <source>
        <strain evidence="7 8">C31-06</strain>
    </source>
</reference>
<dbReference type="EMBL" id="BHYM01000017">
    <property type="protein sequence ID" value="GCE38165.1"/>
    <property type="molecule type" value="Genomic_DNA"/>
</dbReference>
<keyword evidence="2" id="KW-0349">Heme</keyword>
<comment type="similarity">
    <text evidence="1">Belongs to the cytochrome P450 family.</text>
</comment>
<dbReference type="AlphaFoldDB" id="A0A402C3F0"/>
<keyword evidence="8" id="KW-1185">Reference proteome</keyword>
<keyword evidence="6" id="KW-0503">Monooxygenase</keyword>
<accession>A0A402C3F0</accession>
<name>A0A402C3F0_RHOWR</name>
<proteinExistence type="inferred from homology"/>
<dbReference type="OrthoDB" id="9801155at2"/>
<sequence>MMLSDLPQTDIDIFSEDTMRDPAPVWAEIRELGSVVFLSRWDTWIVTRYDEVREVLTDWQTFTSAKGTVFSDEMSAMLGETPLTTDPPLHDTLRGVLSEKLAPRALRKLNAPIVDRADELIAEAVAAGSFEGMESLCKRLPVDIVADLIGLPVEGREILLPGAEAFFTTFGPYDDRLLALMPSIEEFVAYMGRVTSRDVLAPGSWGTAILDAVDAGVIGEEHAIPLMSAYLIAGMDTTVHSLGFYLTNLAENPAAWAALKKDPTLIGSGFEETLRLGTPVQLSYRVTTRQVELGGHTIPEGKRILLCNAAANRDPRHYDDPDTFDIHRNPVDHLTLGYGTHGCAGQGLARLEARALITALLERVDSIELTGPVERQSHVPGFAGIRRLPLSLTTA</sequence>